<evidence type="ECO:0000256" key="1">
    <source>
        <dbReference type="PROSITE-ProRule" id="PRU00023"/>
    </source>
</evidence>
<dbReference type="Pfam" id="PF12796">
    <property type="entry name" value="Ank_2"/>
    <property type="match status" value="1"/>
</dbReference>
<dbReference type="InterPro" id="IPR002110">
    <property type="entry name" value="Ankyrin_rpt"/>
</dbReference>
<dbReference type="InterPro" id="IPR036770">
    <property type="entry name" value="Ankyrin_rpt-contain_sf"/>
</dbReference>
<dbReference type="PROSITE" id="PS50088">
    <property type="entry name" value="ANK_REPEAT"/>
    <property type="match status" value="1"/>
</dbReference>
<dbReference type="Pfam" id="PF00023">
    <property type="entry name" value="Ank"/>
    <property type="match status" value="1"/>
</dbReference>
<dbReference type="Pfam" id="PF13606">
    <property type="entry name" value="Ank_3"/>
    <property type="match status" value="1"/>
</dbReference>
<dbReference type="PANTHER" id="PTHR24121">
    <property type="entry name" value="NO MECHANORECEPTOR POTENTIAL C, ISOFORM D-RELATED"/>
    <property type="match status" value="1"/>
</dbReference>
<gene>
    <name evidence="2" type="ORF">QTG54_015496</name>
</gene>
<dbReference type="Proteomes" id="UP001224775">
    <property type="component" value="Unassembled WGS sequence"/>
</dbReference>
<name>A0AAD9D5J5_9STRA</name>
<dbReference type="Gene3D" id="1.25.40.20">
    <property type="entry name" value="Ankyrin repeat-containing domain"/>
    <property type="match status" value="2"/>
</dbReference>
<dbReference type="SMART" id="SM00248">
    <property type="entry name" value="ANK"/>
    <property type="match status" value="9"/>
</dbReference>
<feature type="repeat" description="ANK" evidence="1">
    <location>
        <begin position="504"/>
        <end position="536"/>
    </location>
</feature>
<comment type="caution">
    <text evidence="2">The sequence shown here is derived from an EMBL/GenBank/DDBJ whole genome shotgun (WGS) entry which is preliminary data.</text>
</comment>
<dbReference type="SUPFAM" id="SSF48403">
    <property type="entry name" value="Ankyrin repeat"/>
    <property type="match status" value="2"/>
</dbReference>
<evidence type="ECO:0000313" key="3">
    <source>
        <dbReference type="Proteomes" id="UP001224775"/>
    </source>
</evidence>
<accession>A0AAD9D5J5</accession>
<dbReference type="EMBL" id="JATAAI010000044">
    <property type="protein sequence ID" value="KAK1733799.1"/>
    <property type="molecule type" value="Genomic_DNA"/>
</dbReference>
<keyword evidence="3" id="KW-1185">Reference proteome</keyword>
<sequence length="588" mass="65470">MQQLNIGQNATIHIQSNPSSLPELRAYCQSDSLTEHGLRERLSNLNLQVEDSTYDILLVDVCANDCVTHEMVQCVIEHVPRAVSVVDRRGATPLHLVCFNKNVTLDIFRCVFDGNQAALLKQDEDGCTPLIWLCCNKALNETVAVEISKLLLEMCPESAQCGTHDGFLPIRFAFVVRSPEFCGVLIQKFPESMQHEVTGVSELHNVLFSSDVKDSVSLAVLKMLLENHPRMARYARRNGWTPLHYAASNHLPRAVKVCRLLIRAFPELVLELDESGLQPLHTACLYGNLPVVKCILDMHPDAIRGESSGGNFPIHFAICASRKTPLAAVEVVKFLLTFAPSVVSQTVNGTTTRYPLIYACLETNASNLSAGLEVIKLLYNAYPEAIVNAEEIFRRGIDISNFFVDDVRDFINEQLRYATQASNLQLVRTQDGNGRLPLHHALEEHAPLGTIKLLVQADPSTIQTPDSEGSLPLHIAASEYECPNVIKYLLDNCRTSLLVAKDYWGNTPLHYACQEGRYDVIEMLLTQYPNAPVATRNVDGDLPIQLLLDCDDHIYQESADYASCIFLLLKASPEMWMSNENLVLALTS</sequence>
<protein>
    <submittedName>
        <fullName evidence="2">Ankyrin repeat domain-containing protein</fullName>
    </submittedName>
</protein>
<dbReference type="AlphaFoldDB" id="A0AAD9D5J5"/>
<dbReference type="PROSITE" id="PS50297">
    <property type="entry name" value="ANK_REP_REGION"/>
    <property type="match status" value="1"/>
</dbReference>
<evidence type="ECO:0000313" key="2">
    <source>
        <dbReference type="EMBL" id="KAK1733799.1"/>
    </source>
</evidence>
<keyword evidence="1" id="KW-0040">ANK repeat</keyword>
<proteinExistence type="predicted"/>
<dbReference type="PANTHER" id="PTHR24121:SF21">
    <property type="entry name" value="ANKYRIN REPEAT FAMILY PROTEIN"/>
    <property type="match status" value="1"/>
</dbReference>
<reference evidence="2" key="1">
    <citation type="submission" date="2023-06" db="EMBL/GenBank/DDBJ databases">
        <title>Survivors Of The Sea: Transcriptome response of Skeletonema marinoi to long-term dormancy.</title>
        <authorList>
            <person name="Pinder M.I.M."/>
            <person name="Kourtchenko O."/>
            <person name="Robertson E.K."/>
            <person name="Larsson T."/>
            <person name="Maumus F."/>
            <person name="Osuna-Cruz C.M."/>
            <person name="Vancaester E."/>
            <person name="Stenow R."/>
            <person name="Vandepoele K."/>
            <person name="Ploug H."/>
            <person name="Bruchert V."/>
            <person name="Godhe A."/>
            <person name="Topel M."/>
        </authorList>
    </citation>
    <scope>NUCLEOTIDE SEQUENCE</scope>
    <source>
        <strain evidence="2">R05AC</strain>
    </source>
</reference>
<organism evidence="2 3">
    <name type="scientific">Skeletonema marinoi</name>
    <dbReference type="NCBI Taxonomy" id="267567"/>
    <lineage>
        <taxon>Eukaryota</taxon>
        <taxon>Sar</taxon>
        <taxon>Stramenopiles</taxon>
        <taxon>Ochrophyta</taxon>
        <taxon>Bacillariophyta</taxon>
        <taxon>Coscinodiscophyceae</taxon>
        <taxon>Thalassiosirophycidae</taxon>
        <taxon>Thalassiosirales</taxon>
        <taxon>Skeletonemataceae</taxon>
        <taxon>Skeletonema</taxon>
        <taxon>Skeletonema marinoi-dohrnii complex</taxon>
    </lineage>
</organism>